<reference evidence="5" key="1">
    <citation type="submission" date="2022-05" db="EMBL/GenBank/DDBJ databases">
        <authorList>
            <person name="Oliphant S.A."/>
            <person name="Watson-Haigh N.S."/>
            <person name="Sumby K.M."/>
            <person name="Gardner J.M."/>
            <person name="Jiranek V."/>
        </authorList>
    </citation>
    <scope>NUCLEOTIDE SEQUENCE</scope>
    <source>
        <strain evidence="5">KI11_C11</strain>
    </source>
</reference>
<gene>
    <name evidence="5" type="ORF">M3M39_02405</name>
</gene>
<dbReference type="InterPro" id="IPR000055">
    <property type="entry name" value="Restrct_endonuc_typeI_TRD"/>
</dbReference>
<accession>A0ABY5BXF6</accession>
<evidence type="ECO:0000256" key="2">
    <source>
        <dbReference type="ARBA" id="ARBA00022747"/>
    </source>
</evidence>
<keyword evidence="2" id="KW-0680">Restriction system</keyword>
<dbReference type="Gene3D" id="3.90.220.20">
    <property type="entry name" value="DNA methylase specificity domains"/>
    <property type="match status" value="2"/>
</dbReference>
<evidence type="ECO:0000256" key="1">
    <source>
        <dbReference type="ARBA" id="ARBA00010923"/>
    </source>
</evidence>
<name>A0ABY5BXF6_9LACO</name>
<dbReference type="EMBL" id="CP097118">
    <property type="protein sequence ID" value="USS88348.1"/>
    <property type="molecule type" value="Genomic_DNA"/>
</dbReference>
<proteinExistence type="inferred from homology"/>
<dbReference type="Pfam" id="PF01420">
    <property type="entry name" value="Methylase_S"/>
    <property type="match status" value="1"/>
</dbReference>
<dbReference type="InterPro" id="IPR044946">
    <property type="entry name" value="Restrct_endonuc_typeI_TRD_sf"/>
</dbReference>
<keyword evidence="3" id="KW-0238">DNA-binding</keyword>
<keyword evidence="5" id="KW-0378">Hydrolase</keyword>
<keyword evidence="6" id="KW-1185">Reference proteome</keyword>
<dbReference type="PANTHER" id="PTHR30408:SF12">
    <property type="entry name" value="TYPE I RESTRICTION ENZYME MJAVIII SPECIFICITY SUBUNIT"/>
    <property type="match status" value="1"/>
</dbReference>
<feature type="domain" description="Type I restriction modification DNA specificity" evidence="4">
    <location>
        <begin position="19"/>
        <end position="186"/>
    </location>
</feature>
<dbReference type="EC" id="3.1.21.-" evidence="5"/>
<protein>
    <submittedName>
        <fullName evidence="5">Restriction endonuclease subunit S</fullName>
        <ecNumber evidence="5">3.1.21.-</ecNumber>
    </submittedName>
</protein>
<dbReference type="GO" id="GO:0016787">
    <property type="term" value="F:hydrolase activity"/>
    <property type="evidence" value="ECO:0007669"/>
    <property type="project" value="UniProtKB-KW"/>
</dbReference>
<evidence type="ECO:0000259" key="4">
    <source>
        <dbReference type="Pfam" id="PF01420"/>
    </source>
</evidence>
<sequence length="277" mass="32523">MSENVEKKIPEIRFKGFSDDWEKRKLNQLCFRKSKTSNGVNLPHIEFENIISERGKIDKEAIELIGNDKKGIKFTPNNILFGKLRPYLKKWLFPNFEGIAVGDFWVLQVNNLVDPSFLYILIQTKEFQNIANFTSGTKMPRSDWNLVSNHNFKIPVSINEQKKIGMLFKKLDNLITVNQQKLEKLKLLKRALLQQLFPQNDEINPRIRFTNFNGEWEKHKLNELIKYEQPTEYIVKDTQYKNDNKTPVLTAGKSFILGYTDENFGIKELKKQIPKNL</sequence>
<comment type="similarity">
    <text evidence="1">Belongs to the type-I restriction system S methylase family.</text>
</comment>
<keyword evidence="5" id="KW-0614">Plasmid</keyword>
<dbReference type="PANTHER" id="PTHR30408">
    <property type="entry name" value="TYPE-1 RESTRICTION ENZYME ECOKI SPECIFICITY PROTEIN"/>
    <property type="match status" value="1"/>
</dbReference>
<dbReference type="GO" id="GO:0004519">
    <property type="term" value="F:endonuclease activity"/>
    <property type="evidence" value="ECO:0007669"/>
    <property type="project" value="UniProtKB-KW"/>
</dbReference>
<evidence type="ECO:0000313" key="5">
    <source>
        <dbReference type="EMBL" id="USS88348.1"/>
    </source>
</evidence>
<evidence type="ECO:0000313" key="6">
    <source>
        <dbReference type="Proteomes" id="UP001057025"/>
    </source>
</evidence>
<keyword evidence="5" id="KW-0540">Nuclease</keyword>
<dbReference type="RefSeq" id="WP_252797634.1">
    <property type="nucleotide sequence ID" value="NZ_CP097118.1"/>
</dbReference>
<organism evidence="5 6">
    <name type="scientific">Fructilactobacillus hinvesii</name>
    <dbReference type="NCBI Taxonomy" id="2940300"/>
    <lineage>
        <taxon>Bacteria</taxon>
        <taxon>Bacillati</taxon>
        <taxon>Bacillota</taxon>
        <taxon>Bacilli</taxon>
        <taxon>Lactobacillales</taxon>
        <taxon>Lactobacillaceae</taxon>
        <taxon>Fructilactobacillus</taxon>
    </lineage>
</organism>
<evidence type="ECO:0000256" key="3">
    <source>
        <dbReference type="ARBA" id="ARBA00023125"/>
    </source>
</evidence>
<dbReference type="Proteomes" id="UP001057025">
    <property type="component" value="Chromosome"/>
</dbReference>
<dbReference type="SUPFAM" id="SSF116734">
    <property type="entry name" value="DNA methylase specificity domain"/>
    <property type="match status" value="1"/>
</dbReference>
<keyword evidence="5" id="KW-0255">Endonuclease</keyword>
<dbReference type="InterPro" id="IPR052021">
    <property type="entry name" value="Type-I_RS_S_subunit"/>
</dbReference>